<accession>A0A521D4Q4</accession>
<protein>
    <submittedName>
        <fullName evidence="9">Rod shape-determining protein MreD</fullName>
    </submittedName>
</protein>
<feature type="transmembrane region" description="Helical" evidence="8">
    <location>
        <begin position="71"/>
        <end position="90"/>
    </location>
</feature>
<dbReference type="AlphaFoldDB" id="A0A521D4Q4"/>
<evidence type="ECO:0000313" key="9">
    <source>
        <dbReference type="EMBL" id="SMO66693.1"/>
    </source>
</evidence>
<keyword evidence="5" id="KW-0133">Cell shape</keyword>
<sequence length="172" mass="19942">MISVIPRYLFNFVFFVLLQVLILNKMEFSGYLNPYLYVLFILTLPFETPGWLLLILSALLGVSVDMFSNTLGMHMAACILIAYARPFILARIAPRDNYETGTLPLPSYYGFAWFFKYAGILVFVHHLFYFVIESFSVVSFFDILMKTLGSTFFTLLIMGVTLLFTYQKKRRI</sequence>
<gene>
    <name evidence="9" type="ORF">SAMN06265379_104223</name>
</gene>
<dbReference type="OrthoDB" id="1132160at2"/>
<evidence type="ECO:0000313" key="10">
    <source>
        <dbReference type="Proteomes" id="UP000319040"/>
    </source>
</evidence>
<feature type="transmembrane region" description="Helical" evidence="8">
    <location>
        <begin position="111"/>
        <end position="131"/>
    </location>
</feature>
<reference evidence="9 10" key="1">
    <citation type="submission" date="2017-05" db="EMBL/GenBank/DDBJ databases">
        <authorList>
            <person name="Varghese N."/>
            <person name="Submissions S."/>
        </authorList>
    </citation>
    <scope>NUCLEOTIDE SEQUENCE [LARGE SCALE GENOMIC DNA]</scope>
    <source>
        <strain evidence="9 10">DSM 27040</strain>
    </source>
</reference>
<dbReference type="GO" id="GO:0005886">
    <property type="term" value="C:plasma membrane"/>
    <property type="evidence" value="ECO:0007669"/>
    <property type="project" value="UniProtKB-SubCell"/>
</dbReference>
<keyword evidence="7 8" id="KW-0472">Membrane</keyword>
<dbReference type="EMBL" id="FXTB01000004">
    <property type="protein sequence ID" value="SMO66693.1"/>
    <property type="molecule type" value="Genomic_DNA"/>
</dbReference>
<feature type="transmembrane region" description="Helical" evidence="8">
    <location>
        <begin position="6"/>
        <end position="23"/>
    </location>
</feature>
<keyword evidence="10" id="KW-1185">Reference proteome</keyword>
<evidence type="ECO:0000256" key="1">
    <source>
        <dbReference type="ARBA" id="ARBA00004651"/>
    </source>
</evidence>
<dbReference type="GO" id="GO:0008360">
    <property type="term" value="P:regulation of cell shape"/>
    <property type="evidence" value="ECO:0007669"/>
    <property type="project" value="UniProtKB-KW"/>
</dbReference>
<dbReference type="Proteomes" id="UP000319040">
    <property type="component" value="Unassembled WGS sequence"/>
</dbReference>
<feature type="transmembrane region" description="Helical" evidence="8">
    <location>
        <begin position="35"/>
        <end position="59"/>
    </location>
</feature>
<evidence type="ECO:0000256" key="3">
    <source>
        <dbReference type="ARBA" id="ARBA00022475"/>
    </source>
</evidence>
<organism evidence="9 10">
    <name type="scientific">Saccharicrinis carchari</name>
    <dbReference type="NCBI Taxonomy" id="1168039"/>
    <lineage>
        <taxon>Bacteria</taxon>
        <taxon>Pseudomonadati</taxon>
        <taxon>Bacteroidota</taxon>
        <taxon>Bacteroidia</taxon>
        <taxon>Marinilabiliales</taxon>
        <taxon>Marinilabiliaceae</taxon>
        <taxon>Saccharicrinis</taxon>
    </lineage>
</organism>
<evidence type="ECO:0000256" key="4">
    <source>
        <dbReference type="ARBA" id="ARBA00022692"/>
    </source>
</evidence>
<evidence type="ECO:0000256" key="8">
    <source>
        <dbReference type="SAM" id="Phobius"/>
    </source>
</evidence>
<dbReference type="InterPro" id="IPR007227">
    <property type="entry name" value="Cell_shape_determining_MreD"/>
</dbReference>
<evidence type="ECO:0000256" key="2">
    <source>
        <dbReference type="ARBA" id="ARBA00007776"/>
    </source>
</evidence>
<evidence type="ECO:0000256" key="5">
    <source>
        <dbReference type="ARBA" id="ARBA00022960"/>
    </source>
</evidence>
<keyword evidence="6 8" id="KW-1133">Transmembrane helix</keyword>
<comment type="subcellular location">
    <subcellularLocation>
        <location evidence="1">Cell membrane</location>
        <topology evidence="1">Multi-pass membrane protein</topology>
    </subcellularLocation>
</comment>
<keyword evidence="4 8" id="KW-0812">Transmembrane</keyword>
<evidence type="ECO:0000256" key="7">
    <source>
        <dbReference type="ARBA" id="ARBA00023136"/>
    </source>
</evidence>
<name>A0A521D4Q4_SACCC</name>
<evidence type="ECO:0000256" key="6">
    <source>
        <dbReference type="ARBA" id="ARBA00022989"/>
    </source>
</evidence>
<dbReference type="RefSeq" id="WP_142533369.1">
    <property type="nucleotide sequence ID" value="NZ_FXTB01000004.1"/>
</dbReference>
<dbReference type="NCBIfam" id="TIGR03426">
    <property type="entry name" value="shape_MreD"/>
    <property type="match status" value="1"/>
</dbReference>
<comment type="similarity">
    <text evidence="2">Belongs to the MreD family.</text>
</comment>
<keyword evidence="3" id="KW-1003">Cell membrane</keyword>
<proteinExistence type="inferred from homology"/>
<feature type="transmembrane region" description="Helical" evidence="8">
    <location>
        <begin position="143"/>
        <end position="166"/>
    </location>
</feature>